<dbReference type="Pfam" id="PF02108">
    <property type="entry name" value="FliH"/>
    <property type="match status" value="1"/>
</dbReference>
<evidence type="ECO:0000256" key="5">
    <source>
        <dbReference type="ARBA" id="ARBA00022795"/>
    </source>
</evidence>
<dbReference type="STRING" id="598659.NAMH_1099"/>
<keyword evidence="7" id="KW-1006">Bacterial flagellum protein export</keyword>
<dbReference type="Proteomes" id="UP000000448">
    <property type="component" value="Chromosome"/>
</dbReference>
<evidence type="ECO:0000256" key="7">
    <source>
        <dbReference type="ARBA" id="ARBA00023225"/>
    </source>
</evidence>
<dbReference type="AlphaFoldDB" id="B9LA38"/>
<dbReference type="GO" id="GO:0015031">
    <property type="term" value="P:protein transport"/>
    <property type="evidence" value="ECO:0007669"/>
    <property type="project" value="UniProtKB-KW"/>
</dbReference>
<dbReference type="GO" id="GO:0005829">
    <property type="term" value="C:cytosol"/>
    <property type="evidence" value="ECO:0007669"/>
    <property type="project" value="TreeGrafter"/>
</dbReference>
<evidence type="ECO:0000256" key="8">
    <source>
        <dbReference type="SAM" id="MobiDB-lite"/>
    </source>
</evidence>
<evidence type="ECO:0000256" key="2">
    <source>
        <dbReference type="ARBA" id="ARBA00006602"/>
    </source>
</evidence>
<keyword evidence="11" id="KW-1185">Reference proteome</keyword>
<dbReference type="PANTHER" id="PTHR34982">
    <property type="entry name" value="YOP PROTEINS TRANSLOCATION PROTEIN L"/>
    <property type="match status" value="1"/>
</dbReference>
<organism evidence="10 11">
    <name type="scientific">Nautilia profundicola (strain ATCC BAA-1463 / DSM 18972 / AmH)</name>
    <dbReference type="NCBI Taxonomy" id="598659"/>
    <lineage>
        <taxon>Bacteria</taxon>
        <taxon>Pseudomonadati</taxon>
        <taxon>Campylobacterota</taxon>
        <taxon>Epsilonproteobacteria</taxon>
        <taxon>Nautiliales</taxon>
        <taxon>Nautiliaceae</taxon>
        <taxon>Nautilia</taxon>
    </lineage>
</organism>
<dbReference type="HOGENOM" id="CLU_085668_0_0_7"/>
<name>B9LA38_NAUPA</name>
<reference evidence="10 11" key="1">
    <citation type="journal article" date="2009" name="PLoS Genet.">
        <title>Adaptations to submarine hydrothermal environments exemplified by the genome of Nautilia profundicola.</title>
        <authorList>
            <person name="Campbell B.J."/>
            <person name="Smith J.L."/>
            <person name="Hanson T.E."/>
            <person name="Klotz M.G."/>
            <person name="Stein L.Y."/>
            <person name="Lee C.K."/>
            <person name="Wu D."/>
            <person name="Robinson J.M."/>
            <person name="Khouri H.M."/>
            <person name="Eisen J.A."/>
            <person name="Cary S.C."/>
        </authorList>
    </citation>
    <scope>NUCLEOTIDE SEQUENCE [LARGE SCALE GENOMIC DNA]</scope>
    <source>
        <strain evidence="11">ATCC BAA-1463 / DSM 18972 / AmH</strain>
    </source>
</reference>
<dbReference type="InterPro" id="IPR018035">
    <property type="entry name" value="Flagellar_FliH/T3SS_HrpE"/>
</dbReference>
<comment type="function">
    <text evidence="1">Needed for flagellar regrowth and assembly.</text>
</comment>
<gene>
    <name evidence="10" type="ordered locus">NAMH_1099</name>
</gene>
<evidence type="ECO:0000256" key="3">
    <source>
        <dbReference type="ARBA" id="ARBA00016507"/>
    </source>
</evidence>
<accession>B9LA38</accession>
<feature type="domain" description="Flagellar assembly protein FliH/Type III secretion system HrpE" evidence="9">
    <location>
        <begin position="128"/>
        <end position="251"/>
    </location>
</feature>
<dbReference type="PANTHER" id="PTHR34982:SF1">
    <property type="entry name" value="FLAGELLAR ASSEMBLY PROTEIN FLIH"/>
    <property type="match status" value="1"/>
</dbReference>
<evidence type="ECO:0000259" key="9">
    <source>
        <dbReference type="Pfam" id="PF02108"/>
    </source>
</evidence>
<evidence type="ECO:0000313" key="10">
    <source>
        <dbReference type="EMBL" id="ACM93227.1"/>
    </source>
</evidence>
<feature type="region of interest" description="Disordered" evidence="8">
    <location>
        <begin position="29"/>
        <end position="64"/>
    </location>
</feature>
<dbReference type="EMBL" id="CP001279">
    <property type="protein sequence ID" value="ACM93227.1"/>
    <property type="molecule type" value="Genomic_DNA"/>
</dbReference>
<dbReference type="eggNOG" id="COG1317">
    <property type="taxonomic scope" value="Bacteria"/>
</dbReference>
<dbReference type="RefSeq" id="WP_015902279.1">
    <property type="nucleotide sequence ID" value="NC_012115.1"/>
</dbReference>
<proteinExistence type="inferred from homology"/>
<protein>
    <recommendedName>
        <fullName evidence="3">Flagellar assembly protein FliH</fullName>
    </recommendedName>
</protein>
<keyword evidence="10" id="KW-0282">Flagellum</keyword>
<dbReference type="NCBIfam" id="NF005196">
    <property type="entry name" value="PRK06669.1-1"/>
    <property type="match status" value="1"/>
</dbReference>
<evidence type="ECO:0000313" key="11">
    <source>
        <dbReference type="Proteomes" id="UP000000448"/>
    </source>
</evidence>
<keyword evidence="4" id="KW-0813">Transport</keyword>
<dbReference type="GO" id="GO:0044781">
    <property type="term" value="P:bacterial-type flagellum organization"/>
    <property type="evidence" value="ECO:0007669"/>
    <property type="project" value="UniProtKB-KW"/>
</dbReference>
<keyword evidence="10" id="KW-0969">Cilium</keyword>
<dbReference type="OrthoDB" id="5347569at2"/>
<evidence type="ECO:0000256" key="6">
    <source>
        <dbReference type="ARBA" id="ARBA00022927"/>
    </source>
</evidence>
<evidence type="ECO:0000256" key="4">
    <source>
        <dbReference type="ARBA" id="ARBA00022448"/>
    </source>
</evidence>
<feature type="compositionally biased region" description="Low complexity" evidence="8">
    <location>
        <begin position="50"/>
        <end position="64"/>
    </location>
</feature>
<dbReference type="KEGG" id="nam:NAMH_1099"/>
<sequence length="261" mass="29842">MSRIVNGEAVEKHIINQYSFKSFDDSDTFVSTNNSDNQQNSENEKETSDTNQHNTSNQNNNSNNEVIEKLLEKIEELSNNIVNIQTKFEQQLNECKQQIEIEKQKAYEEGYKKGKEEANNELSKEMEEKIKLLQSSIEKVDKINEVFEEKILSIEKELISVALDIAKEVIQKEVSENSKEIAYNLAKSLMEDIKDATKIQIKVNPKDAQYLKEQNLQNVEIIEDEAVKEGGVVIVSDIGNIDAEILQRFKAIKEAVLEGNE</sequence>
<evidence type="ECO:0000256" key="1">
    <source>
        <dbReference type="ARBA" id="ARBA00003041"/>
    </source>
</evidence>
<comment type="similarity">
    <text evidence="2">Belongs to the FliH family.</text>
</comment>
<dbReference type="InterPro" id="IPR051472">
    <property type="entry name" value="T3SS_Stator/FliH"/>
</dbReference>
<keyword evidence="6" id="KW-0653">Protein transport</keyword>
<keyword evidence="5" id="KW-1005">Bacterial flagellum biogenesis</keyword>
<keyword evidence="10" id="KW-0966">Cell projection</keyword>